<dbReference type="Pfam" id="PF04194">
    <property type="entry name" value="PDCD2_C"/>
    <property type="match status" value="1"/>
</dbReference>
<organism evidence="4 5">
    <name type="scientific">Wickerhamomyces anomalus (strain ATCC 58044 / CBS 1984 / NCYC 433 / NRRL Y-366-8)</name>
    <name type="common">Yeast</name>
    <name type="synonym">Hansenula anomala</name>
    <dbReference type="NCBI Taxonomy" id="683960"/>
    <lineage>
        <taxon>Eukaryota</taxon>
        <taxon>Fungi</taxon>
        <taxon>Dikarya</taxon>
        <taxon>Ascomycota</taxon>
        <taxon>Saccharomycotina</taxon>
        <taxon>Saccharomycetes</taxon>
        <taxon>Phaffomycetales</taxon>
        <taxon>Wickerhamomycetaceae</taxon>
        <taxon>Wickerhamomyces</taxon>
    </lineage>
</organism>
<evidence type="ECO:0000256" key="1">
    <source>
        <dbReference type="SAM" id="Coils"/>
    </source>
</evidence>
<dbReference type="EMBL" id="KV454209">
    <property type="protein sequence ID" value="ODQ61447.1"/>
    <property type="molecule type" value="Genomic_DNA"/>
</dbReference>
<feature type="coiled-coil region" evidence="1">
    <location>
        <begin position="118"/>
        <end position="145"/>
    </location>
</feature>
<proteinExistence type="predicted"/>
<keyword evidence="1" id="KW-0175">Coiled coil</keyword>
<dbReference type="PANTHER" id="PTHR47524">
    <property type="entry name" value="20S RRNA ACCUMULATION PROTEIN 4"/>
    <property type="match status" value="1"/>
</dbReference>
<dbReference type="GO" id="GO:0140597">
    <property type="term" value="F:protein carrier chaperone"/>
    <property type="evidence" value="ECO:0007669"/>
    <property type="project" value="EnsemblFungi"/>
</dbReference>
<feature type="compositionally biased region" description="Gly residues" evidence="2">
    <location>
        <begin position="160"/>
        <end position="170"/>
    </location>
</feature>
<dbReference type="PANTHER" id="PTHR47524:SF1">
    <property type="entry name" value="20S RRNA ACCUMULATION PROTEIN 4"/>
    <property type="match status" value="1"/>
</dbReference>
<feature type="region of interest" description="Disordered" evidence="2">
    <location>
        <begin position="152"/>
        <end position="193"/>
    </location>
</feature>
<protein>
    <recommendedName>
        <fullName evidence="3">Programmed cell death protein 2 C-terminal domain-containing protein</fullName>
    </recommendedName>
</protein>
<evidence type="ECO:0000313" key="5">
    <source>
        <dbReference type="Proteomes" id="UP000094112"/>
    </source>
</evidence>
<sequence length="403" mass="45056">MSSSGYSSDEEEPEIPKTSGVYLGFIDDDFENAGEEPTIEDSFVGGQPVWLHPNSKPSDDMLSCKNCAGPLSLILQAFSPLEGALYDRVIYVLACKKPSCSRKNGSVRVIRGISKDPKKIAEIEKEQQTELKNQLDEKLKLDEARNINLFEGDASANPFGGSGNPFGGSGNPFDYNPFESQNKEEKPKKVEDTKPNFASVAAKAAPPKQTKQKSSNIKKLPEWPGYFIFVDQEKFKKKNLPKLPEHLKISESALDTEAEVSSSSTTKDLSPEAQHLSNNLQDSVFQHFSDIVSYNPLQVLRYELGGKPLLFSSKDDVAAKVAKNLVPNPGFNPSSSRHFELQIMPKVIMDFERDDIDIVNGINWGTIFVYTDVEDYIPELDENYVGYVEEWAGVQWEEEVQRR</sequence>
<feature type="domain" description="Programmed cell death protein 2 C-terminal" evidence="3">
    <location>
        <begin position="282"/>
        <end position="396"/>
    </location>
</feature>
<dbReference type="AlphaFoldDB" id="A0A1E3P991"/>
<reference evidence="4 5" key="1">
    <citation type="journal article" date="2016" name="Proc. Natl. Acad. Sci. U.S.A.">
        <title>Comparative genomics of biotechnologically important yeasts.</title>
        <authorList>
            <person name="Riley R."/>
            <person name="Haridas S."/>
            <person name="Wolfe K.H."/>
            <person name="Lopes M.R."/>
            <person name="Hittinger C.T."/>
            <person name="Goeker M."/>
            <person name="Salamov A.A."/>
            <person name="Wisecaver J.H."/>
            <person name="Long T.M."/>
            <person name="Calvey C.H."/>
            <person name="Aerts A.L."/>
            <person name="Barry K.W."/>
            <person name="Choi C."/>
            <person name="Clum A."/>
            <person name="Coughlan A.Y."/>
            <person name="Deshpande S."/>
            <person name="Douglass A.P."/>
            <person name="Hanson S.J."/>
            <person name="Klenk H.-P."/>
            <person name="LaButti K.M."/>
            <person name="Lapidus A."/>
            <person name="Lindquist E.A."/>
            <person name="Lipzen A.M."/>
            <person name="Meier-Kolthoff J.P."/>
            <person name="Ohm R.A."/>
            <person name="Otillar R.P."/>
            <person name="Pangilinan J.L."/>
            <person name="Peng Y."/>
            <person name="Rokas A."/>
            <person name="Rosa C.A."/>
            <person name="Scheuner C."/>
            <person name="Sibirny A.A."/>
            <person name="Slot J.C."/>
            <person name="Stielow J.B."/>
            <person name="Sun H."/>
            <person name="Kurtzman C.P."/>
            <person name="Blackwell M."/>
            <person name="Grigoriev I.V."/>
            <person name="Jeffries T.W."/>
        </authorList>
    </citation>
    <scope>NUCLEOTIDE SEQUENCE [LARGE SCALE GENOMIC DNA]</scope>
    <source>
        <strain evidence="5">ATCC 58044 / CBS 1984 / NCYC 433 / NRRL Y-366-8</strain>
    </source>
</reference>
<dbReference type="GO" id="GO:0030490">
    <property type="term" value="P:maturation of SSU-rRNA"/>
    <property type="evidence" value="ECO:0007669"/>
    <property type="project" value="EnsemblFungi"/>
</dbReference>
<dbReference type="GO" id="GO:0051082">
    <property type="term" value="F:unfolded protein binding"/>
    <property type="evidence" value="ECO:0007669"/>
    <property type="project" value="EnsemblFungi"/>
</dbReference>
<feature type="compositionally biased region" description="Basic and acidic residues" evidence="2">
    <location>
        <begin position="181"/>
        <end position="193"/>
    </location>
</feature>
<gene>
    <name evidence="4" type="ORF">WICANDRAFT_52607</name>
</gene>
<dbReference type="GeneID" id="30199940"/>
<dbReference type="RefSeq" id="XP_019040654.1">
    <property type="nucleotide sequence ID" value="XM_019182694.1"/>
</dbReference>
<name>A0A1E3P991_WICAA</name>
<evidence type="ECO:0000259" key="3">
    <source>
        <dbReference type="Pfam" id="PF04194"/>
    </source>
</evidence>
<dbReference type="Proteomes" id="UP000094112">
    <property type="component" value="Unassembled WGS sequence"/>
</dbReference>
<dbReference type="GO" id="GO:0005829">
    <property type="term" value="C:cytosol"/>
    <property type="evidence" value="ECO:0007669"/>
    <property type="project" value="EnsemblFungi"/>
</dbReference>
<keyword evidence="5" id="KW-1185">Reference proteome</keyword>
<dbReference type="OrthoDB" id="443682at2759"/>
<accession>A0A1E3P991</accession>
<evidence type="ECO:0000256" key="2">
    <source>
        <dbReference type="SAM" id="MobiDB-lite"/>
    </source>
</evidence>
<dbReference type="InterPro" id="IPR007320">
    <property type="entry name" value="PDCD2_C"/>
</dbReference>
<evidence type="ECO:0000313" key="4">
    <source>
        <dbReference type="EMBL" id="ODQ61447.1"/>
    </source>
</evidence>
<dbReference type="STRING" id="683960.A0A1E3P991"/>